<dbReference type="Pfam" id="PF06985">
    <property type="entry name" value="HET"/>
    <property type="match status" value="1"/>
</dbReference>
<proteinExistence type="predicted"/>
<dbReference type="PANTHER" id="PTHR24148:SF64">
    <property type="entry name" value="HETEROKARYON INCOMPATIBILITY DOMAIN-CONTAINING PROTEIN"/>
    <property type="match status" value="1"/>
</dbReference>
<dbReference type="PANTHER" id="PTHR24148">
    <property type="entry name" value="ANKYRIN REPEAT DOMAIN-CONTAINING PROTEIN 39 HOMOLOG-RELATED"/>
    <property type="match status" value="1"/>
</dbReference>
<sequence>MLQHFRKPDKKQYLWIDAICLNQNDQAEKTNQIPLMGEIYAQAYKSKFWLGVDDGLKAAKVFAYFRCSASMPTLAVLEQNLPFPNHEEFASQVKRLLKRTWFTRRWILQEARLSQNATMWCGDHSIPYHVFVTACNNIANGRYELENRLNDEYAVQSTHQINSLVRRNNGTEDMSTLLWNFHESACSEERDRFGALYGLIPRHLQPELDLTAPYPRLFQQFAVHEVNRSSASAHRLIIHLGFFGSLNQSKQLGTSSWTPDWSQKRCKLLKNFCNHTDLCVSFPPAWAFEGYPTKVRTIADPHNLDPGEWMTFIEDRIRKSHGDMSCTHLSAYYDTDSDDCSTGDQDQNTMAVLRVRWFHPYGGTYGMIIVSVMTVSDLLPEDTIPVTFLQKVQSFTDEPHKLLSFSLFIRQTLFSDASEDHSVIDVCLISCFAALSGRKWSETSNTGQCNVSDLVQGMLIYRIAQSLGSHSLAILEWKIRDNLDDVMYALGPADVKQDDCMIPLACREREQNQNVDTSWVRYGQHYRLENMMAVRFCDPPEELQITCQDPIVRTDMPLRVRRATFVGVCLAQFPISQQSSKEDRRSRYRAEEVVRQVKIAERGCKLPPYVLDII</sequence>
<accession>A0AAN6M560</accession>
<keyword evidence="3" id="KW-1185">Reference proteome</keyword>
<dbReference type="AlphaFoldDB" id="A0AAN6M560"/>
<name>A0AAN6M560_9PLEO</name>
<dbReference type="InterPro" id="IPR052895">
    <property type="entry name" value="HetReg/Transcr_Mod"/>
</dbReference>
<protein>
    <recommendedName>
        <fullName evidence="1">Heterokaryon incompatibility domain-containing protein</fullName>
    </recommendedName>
</protein>
<evidence type="ECO:0000313" key="2">
    <source>
        <dbReference type="EMBL" id="KAK3216595.1"/>
    </source>
</evidence>
<evidence type="ECO:0000313" key="3">
    <source>
        <dbReference type="Proteomes" id="UP001280581"/>
    </source>
</evidence>
<gene>
    <name evidence="2" type="ORF">GRF29_1g308193</name>
</gene>
<dbReference type="InterPro" id="IPR010730">
    <property type="entry name" value="HET"/>
</dbReference>
<feature type="domain" description="Heterokaryon incompatibility" evidence="1">
    <location>
        <begin position="2"/>
        <end position="110"/>
    </location>
</feature>
<evidence type="ECO:0000259" key="1">
    <source>
        <dbReference type="Pfam" id="PF06985"/>
    </source>
</evidence>
<organism evidence="2 3">
    <name type="scientific">Pseudopithomyces chartarum</name>
    <dbReference type="NCBI Taxonomy" id="1892770"/>
    <lineage>
        <taxon>Eukaryota</taxon>
        <taxon>Fungi</taxon>
        <taxon>Dikarya</taxon>
        <taxon>Ascomycota</taxon>
        <taxon>Pezizomycotina</taxon>
        <taxon>Dothideomycetes</taxon>
        <taxon>Pleosporomycetidae</taxon>
        <taxon>Pleosporales</taxon>
        <taxon>Massarineae</taxon>
        <taxon>Didymosphaeriaceae</taxon>
        <taxon>Pseudopithomyces</taxon>
    </lineage>
</organism>
<comment type="caution">
    <text evidence="2">The sequence shown here is derived from an EMBL/GenBank/DDBJ whole genome shotgun (WGS) entry which is preliminary data.</text>
</comment>
<dbReference type="Proteomes" id="UP001280581">
    <property type="component" value="Unassembled WGS sequence"/>
</dbReference>
<dbReference type="EMBL" id="WVTA01000001">
    <property type="protein sequence ID" value="KAK3216595.1"/>
    <property type="molecule type" value="Genomic_DNA"/>
</dbReference>
<reference evidence="2 3" key="1">
    <citation type="submission" date="2021-02" db="EMBL/GenBank/DDBJ databases">
        <title>Genome assembly of Pseudopithomyces chartarum.</title>
        <authorList>
            <person name="Jauregui R."/>
            <person name="Singh J."/>
            <person name="Voisey C."/>
        </authorList>
    </citation>
    <scope>NUCLEOTIDE SEQUENCE [LARGE SCALE GENOMIC DNA]</scope>
    <source>
        <strain evidence="2 3">AGR01</strain>
    </source>
</reference>